<sequence>MHEIQQQLATLDPADQESISRVWAVFSAAPDDKRTLLLKGILAQCCFPQLSEVASLLDDLIRIDFVSVLPTEISYKILTYLDSSSLCKAAQVSKRWRQLADDDVVWHRLCEQHIDKKCTKCGWGLPLLEKKRLRESRRAIEARAASASSQPSTATNDNNKRPPGEEVQDQVTKRRKTRPWKDVYAERYNIESNWRHGRFKTLEFKHSQPVLTLQFDEQHLITGTFNGTINVWDIETGELVRQMTEHLDAVSALKFDSTKIISGSYDKTLRVWSYRTGQCLSTFRGHEGKVLCLDFDGNIISSGSTDTHVRVWNFDAKTCFTLRGHKGAVNSVKIHSGSNKLYSCSDDATIRVWDLETKQCLQVLSQPGTSHAHVAQISSILPLFIDRLEEVPGDDATSKTDDIVVDDHAVVADEQAIESDDETQRERFNSTTARRSSSNSRDATGTALASALASTTPRPAAPSSASIYAEGSPTHILSASLDSTIKMWDVKTGRCVRTLFGHLEGVWTIAADNFRVNDEDVDKNEESILLEQDIEGSRPKNKRNKVKLDFESDSSDDGQTRREKELEKANAKGSDDDDDMFSDEEQADDAKDEKSGPSTSNNTIKLMNMDAFEKEIEIDTIKAAQDDDNIADDEDDINEQNVDIDYFVNPNDEAAGMVSRRTKTHEPKLEAFNLRTDMEEGNFDQDGNFIRNAADSSAHQDQWLDGISKNEIRKARLAHDQRESEQQQEAKQPFQSVSDLMIKLVELLEVGETPIEALQRLNASRKKTGRTKRLRRKPDIGKSTGGDNDAKIKAEIDEISHYSDLLLQRNISSIYDMSKEEILRYYEKQTGERYTLKRKRSVSPDRPAAAAEWEFQWEGSDELHGPYDSATMKSWIENNYFDARVSVRQVGTETFAPYDQVDYDL</sequence>
<accession>A0ACB6V7Q6</accession>
<gene>
    <name evidence="1" type="ORF">D0Z00_001131</name>
</gene>
<dbReference type="Proteomes" id="UP000744676">
    <property type="component" value="Unassembled WGS sequence"/>
</dbReference>
<dbReference type="EMBL" id="QVQA01000018">
    <property type="protein sequence ID" value="KAF5100743.1"/>
    <property type="molecule type" value="Genomic_DNA"/>
</dbReference>
<reference evidence="1 2" key="1">
    <citation type="journal article" date="2020" name="Front. Microbiol.">
        <title>Phenotypic and Genetic Characterization of the Cheese Ripening Yeast Geotrichum candidum.</title>
        <authorList>
            <person name="Perkins V."/>
            <person name="Vignola S."/>
            <person name="Lessard M.H."/>
            <person name="Plante P.L."/>
            <person name="Corbeil J."/>
            <person name="Dugat-Bony E."/>
            <person name="Frenette M."/>
            <person name="Labrie S."/>
        </authorList>
    </citation>
    <scope>NUCLEOTIDE SEQUENCE [LARGE SCALE GENOMIC DNA]</scope>
    <source>
        <strain evidence="1 2">LMA-1147</strain>
    </source>
</reference>
<comment type="caution">
    <text evidence="1">The sequence shown here is derived from an EMBL/GenBank/DDBJ whole genome shotgun (WGS) entry which is preliminary data.</text>
</comment>
<organism evidence="1 2">
    <name type="scientific">Geotrichum galactomycetum</name>
    <dbReference type="NCBI Taxonomy" id="27317"/>
    <lineage>
        <taxon>Eukaryota</taxon>
        <taxon>Fungi</taxon>
        <taxon>Dikarya</taxon>
        <taxon>Ascomycota</taxon>
        <taxon>Saccharomycotina</taxon>
        <taxon>Dipodascomycetes</taxon>
        <taxon>Dipodascales</taxon>
        <taxon>Dipodascaceae</taxon>
        <taxon>Geotrichum</taxon>
    </lineage>
</organism>
<keyword evidence="2" id="KW-1185">Reference proteome</keyword>
<evidence type="ECO:0000313" key="2">
    <source>
        <dbReference type="Proteomes" id="UP000744676"/>
    </source>
</evidence>
<proteinExistence type="predicted"/>
<name>A0ACB6V7Q6_9ASCO</name>
<protein>
    <submittedName>
        <fullName evidence="1">Uncharacterized protein</fullName>
    </submittedName>
</protein>
<evidence type="ECO:0000313" key="1">
    <source>
        <dbReference type="EMBL" id="KAF5100743.1"/>
    </source>
</evidence>